<evidence type="ECO:0000256" key="1">
    <source>
        <dbReference type="ARBA" id="ARBA00004651"/>
    </source>
</evidence>
<dbReference type="GO" id="GO:0005886">
    <property type="term" value="C:plasma membrane"/>
    <property type="evidence" value="ECO:0007669"/>
    <property type="project" value="UniProtKB-SubCell"/>
</dbReference>
<evidence type="ECO:0000256" key="4">
    <source>
        <dbReference type="ARBA" id="ARBA00022989"/>
    </source>
</evidence>
<gene>
    <name evidence="8" type="ORF">FHU40_004170</name>
</gene>
<keyword evidence="3 7" id="KW-0812">Transmembrane</keyword>
<feature type="transmembrane region" description="Helical" evidence="7">
    <location>
        <begin position="285"/>
        <end position="302"/>
    </location>
</feature>
<comment type="subcellular location">
    <subcellularLocation>
        <location evidence="1">Cell membrane</location>
        <topology evidence="1">Multi-pass membrane protein</topology>
    </subcellularLocation>
</comment>
<dbReference type="PANTHER" id="PTHR32196:SF72">
    <property type="entry name" value="RIBOSE IMPORT PERMEASE PROTEIN RBSC"/>
    <property type="match status" value="1"/>
</dbReference>
<evidence type="ECO:0000256" key="2">
    <source>
        <dbReference type="ARBA" id="ARBA00022475"/>
    </source>
</evidence>
<feature type="region of interest" description="Disordered" evidence="6">
    <location>
        <begin position="310"/>
        <end position="340"/>
    </location>
</feature>
<evidence type="ECO:0000256" key="7">
    <source>
        <dbReference type="SAM" id="Phobius"/>
    </source>
</evidence>
<evidence type="ECO:0000313" key="9">
    <source>
        <dbReference type="Proteomes" id="UP000589626"/>
    </source>
</evidence>
<evidence type="ECO:0000313" key="8">
    <source>
        <dbReference type="EMBL" id="MBB3044333.1"/>
    </source>
</evidence>
<dbReference type="AlphaFoldDB" id="A0A7W4VYV9"/>
<dbReference type="GO" id="GO:0022857">
    <property type="term" value="F:transmembrane transporter activity"/>
    <property type="evidence" value="ECO:0007669"/>
    <property type="project" value="InterPro"/>
</dbReference>
<sequence length="340" mass="34609">MLEAYRTEIRLAVVVAALIVVFTVLFPDQFGTLRNAENLSRYIAVLFVVTLGQSFALLVGGFDISVAATMGLSSTVAALVMLDYGMAAGLVAGLLAAAAVGLINGVLIAVCGVSPFVATLGVMSIVTGYANVISDGRSVSGLPDSVAWIGRADWGPVPSALAIAGIAGLVSWALLNWTRTGLNLYAIGGSRAASVVAGVPVRRYELLAYTMCGLCAGLAGLMLMSRVGVGQASLGSGYELRSIATAVIGGFVIGGGAGRISGIVLGVLLLSILTTGMNIAGISEFVQQMLTGAVLVGAVLVDRFRRTRSGRRPAAGPPSVVAYDGAPAMPSPNTESQEKS</sequence>
<dbReference type="Proteomes" id="UP000589626">
    <property type="component" value="Unassembled WGS sequence"/>
</dbReference>
<comment type="caution">
    <text evidence="8">The sequence shown here is derived from an EMBL/GenBank/DDBJ whole genome shotgun (WGS) entry which is preliminary data.</text>
</comment>
<evidence type="ECO:0000256" key="6">
    <source>
        <dbReference type="SAM" id="MobiDB-lite"/>
    </source>
</evidence>
<reference evidence="8 9" key="1">
    <citation type="submission" date="2020-08" db="EMBL/GenBank/DDBJ databases">
        <title>Sequencing the genomes of 1000 actinobacteria strains.</title>
        <authorList>
            <person name="Klenk H.-P."/>
        </authorList>
    </citation>
    <scope>NUCLEOTIDE SEQUENCE [LARGE SCALE GENOMIC DNA]</scope>
    <source>
        <strain evidence="8 9">DSM 105498</strain>
    </source>
</reference>
<dbReference type="Pfam" id="PF02653">
    <property type="entry name" value="BPD_transp_2"/>
    <property type="match status" value="1"/>
</dbReference>
<protein>
    <submittedName>
        <fullName evidence="8">Ribose transport system permease protein</fullName>
    </submittedName>
</protein>
<keyword evidence="9" id="KW-1185">Reference proteome</keyword>
<dbReference type="CDD" id="cd06579">
    <property type="entry name" value="TM_PBP1_transp_AraH_like"/>
    <property type="match status" value="1"/>
</dbReference>
<keyword evidence="4 7" id="KW-1133">Transmembrane helix</keyword>
<feature type="transmembrane region" description="Helical" evidence="7">
    <location>
        <begin position="9"/>
        <end position="27"/>
    </location>
</feature>
<keyword evidence="2" id="KW-1003">Cell membrane</keyword>
<organism evidence="8 9">
    <name type="scientific">Nocardioides soli</name>
    <dbReference type="NCBI Taxonomy" id="1036020"/>
    <lineage>
        <taxon>Bacteria</taxon>
        <taxon>Bacillati</taxon>
        <taxon>Actinomycetota</taxon>
        <taxon>Actinomycetes</taxon>
        <taxon>Propionibacteriales</taxon>
        <taxon>Nocardioidaceae</taxon>
        <taxon>Nocardioides</taxon>
    </lineage>
</organism>
<name>A0A7W4VYV9_9ACTN</name>
<proteinExistence type="predicted"/>
<feature type="transmembrane region" description="Helical" evidence="7">
    <location>
        <begin position="39"/>
        <end position="59"/>
    </location>
</feature>
<dbReference type="RefSeq" id="WP_183594215.1">
    <property type="nucleotide sequence ID" value="NZ_JACHWR010000003.1"/>
</dbReference>
<dbReference type="PANTHER" id="PTHR32196">
    <property type="entry name" value="ABC TRANSPORTER PERMEASE PROTEIN YPHD-RELATED-RELATED"/>
    <property type="match status" value="1"/>
</dbReference>
<keyword evidence="5 7" id="KW-0472">Membrane</keyword>
<feature type="compositionally biased region" description="Polar residues" evidence="6">
    <location>
        <begin position="331"/>
        <end position="340"/>
    </location>
</feature>
<feature type="transmembrane region" description="Helical" evidence="7">
    <location>
        <begin position="246"/>
        <end position="273"/>
    </location>
</feature>
<accession>A0A7W4VYV9</accession>
<dbReference type="EMBL" id="JACHWR010000003">
    <property type="protein sequence ID" value="MBB3044333.1"/>
    <property type="molecule type" value="Genomic_DNA"/>
</dbReference>
<feature type="transmembrane region" description="Helical" evidence="7">
    <location>
        <begin position="154"/>
        <end position="175"/>
    </location>
</feature>
<feature type="transmembrane region" description="Helical" evidence="7">
    <location>
        <begin position="116"/>
        <end position="134"/>
    </location>
</feature>
<dbReference type="InterPro" id="IPR001851">
    <property type="entry name" value="ABC_transp_permease"/>
</dbReference>
<evidence type="ECO:0000256" key="5">
    <source>
        <dbReference type="ARBA" id="ARBA00023136"/>
    </source>
</evidence>
<evidence type="ECO:0000256" key="3">
    <source>
        <dbReference type="ARBA" id="ARBA00022692"/>
    </source>
</evidence>